<accession>A0A6B9GG16</accession>
<organism evidence="1 2">
    <name type="scientific">Pantoea cypripedii</name>
    <name type="common">Pectobacterium cypripedii</name>
    <name type="synonym">Erwinia cypripedii</name>
    <dbReference type="NCBI Taxonomy" id="55209"/>
    <lineage>
        <taxon>Bacteria</taxon>
        <taxon>Pseudomonadati</taxon>
        <taxon>Pseudomonadota</taxon>
        <taxon>Gammaproteobacteria</taxon>
        <taxon>Enterobacterales</taxon>
        <taxon>Erwiniaceae</taxon>
        <taxon>Pantoea</taxon>
    </lineage>
</organism>
<sequence length="115" mass="12064">MEINAINLEALSAAQTEVQAVPAVPEAADVEAFTRSLFGKTNLTPEEIATAAVQEKSLVIGDAVSDVRYTIDAINDPATMRTVASALSKQTLEVDFIAKVAGSLAQGINKLSSMQ</sequence>
<dbReference type="AlphaFoldDB" id="A0A6B9GG16"/>
<reference evidence="1 2" key="1">
    <citation type="submission" date="2017-11" db="EMBL/GenBank/DDBJ databases">
        <title>Genome sequence of Pantoea cypripedii NE1.</title>
        <authorList>
            <person name="Nascimento F.X."/>
        </authorList>
    </citation>
    <scope>NUCLEOTIDE SEQUENCE [LARGE SCALE GENOMIC DNA]</scope>
    <source>
        <strain evidence="1 2">NE1</strain>
        <plasmid evidence="2">pne1b</plasmid>
    </source>
</reference>
<dbReference type="NCBIfam" id="TIGR02497">
    <property type="entry name" value="yscI_hrpB_dom"/>
    <property type="match status" value="1"/>
</dbReference>
<proteinExistence type="predicted"/>
<geneLocation type="plasmid" evidence="2">
    <name>pne1b</name>
</geneLocation>
<dbReference type="RefSeq" id="WP_208718023.1">
    <property type="nucleotide sequence ID" value="NZ_CP024770.1"/>
</dbReference>
<keyword evidence="1" id="KW-0614">Plasmid</keyword>
<dbReference type="EMBL" id="CP024770">
    <property type="protein sequence ID" value="QGY32126.1"/>
    <property type="molecule type" value="Genomic_DNA"/>
</dbReference>
<dbReference type="InterPro" id="IPR012670">
    <property type="entry name" value="T3SS_YscI/HrpB"/>
</dbReference>
<gene>
    <name evidence="1" type="ORF">CUN67_24345</name>
</gene>
<protein>
    <submittedName>
        <fullName evidence="1">EscI/YscI/HrpB family type III secretion system inner rod protein</fullName>
    </submittedName>
</protein>
<dbReference type="Proteomes" id="UP000502005">
    <property type="component" value="Plasmid pNE1B"/>
</dbReference>
<dbReference type="Pfam" id="PF17001">
    <property type="entry name" value="T3SS_basalb_I"/>
    <property type="match status" value="1"/>
</dbReference>
<name>A0A6B9GG16_PANCY</name>
<evidence type="ECO:0000313" key="2">
    <source>
        <dbReference type="Proteomes" id="UP000502005"/>
    </source>
</evidence>
<dbReference type="GO" id="GO:0030254">
    <property type="term" value="P:protein secretion by the type III secretion system"/>
    <property type="evidence" value="ECO:0007669"/>
    <property type="project" value="InterPro"/>
</dbReference>
<evidence type="ECO:0000313" key="1">
    <source>
        <dbReference type="EMBL" id="QGY32126.1"/>
    </source>
</evidence>